<dbReference type="Gene3D" id="2.170.120.20">
    <property type="entry name" value="Ribosomal protein L25, beta domain"/>
    <property type="match status" value="1"/>
</dbReference>
<reference evidence="8" key="2">
    <citation type="journal article" date="2014" name="ISME J.">
        <title>Microbial stratification in low pH oxic and suboxic macroscopic growths along an acid mine drainage.</title>
        <authorList>
            <person name="Mendez-Garcia C."/>
            <person name="Mesa V."/>
            <person name="Sprenger R.R."/>
            <person name="Richter M."/>
            <person name="Diez M.S."/>
            <person name="Solano J."/>
            <person name="Bargiela R."/>
            <person name="Golyshina O.V."/>
            <person name="Manteca A."/>
            <person name="Ramos J.L."/>
            <person name="Gallego J.R."/>
            <person name="Llorente I."/>
            <person name="Martins Dos Santos V.A."/>
            <person name="Jensen O.N."/>
            <person name="Pelaez A.I."/>
            <person name="Sanchez J."/>
            <person name="Ferrer M."/>
        </authorList>
    </citation>
    <scope>NUCLEOTIDE SEQUENCE</scope>
</reference>
<feature type="compositionally biased region" description="Basic and acidic residues" evidence="5">
    <location>
        <begin position="174"/>
        <end position="184"/>
    </location>
</feature>
<dbReference type="InterPro" id="IPR020057">
    <property type="entry name" value="Ribosomal_bL25_b-dom"/>
</dbReference>
<feature type="domain" description="Large ribosomal subunit protein bL25 beta" evidence="7">
    <location>
        <begin position="63"/>
        <end position="152"/>
    </location>
</feature>
<dbReference type="GO" id="GO:0003735">
    <property type="term" value="F:structural constituent of ribosome"/>
    <property type="evidence" value="ECO:0007669"/>
    <property type="project" value="InterPro"/>
</dbReference>
<feature type="compositionally biased region" description="Low complexity" evidence="5">
    <location>
        <begin position="157"/>
        <end position="171"/>
    </location>
</feature>
<dbReference type="Pfam" id="PF14693">
    <property type="entry name" value="Ribosomal_TL5_C"/>
    <property type="match status" value="1"/>
</dbReference>
<dbReference type="PANTHER" id="PTHR33284">
    <property type="entry name" value="RIBOSOMAL PROTEIN L25/GLN-TRNA SYNTHETASE, ANTI-CODON-BINDING DOMAIN-CONTAINING PROTEIN"/>
    <property type="match status" value="1"/>
</dbReference>
<reference evidence="8" key="1">
    <citation type="submission" date="2013-08" db="EMBL/GenBank/DDBJ databases">
        <authorList>
            <person name="Mendez C."/>
            <person name="Richter M."/>
            <person name="Ferrer M."/>
            <person name="Sanchez J."/>
        </authorList>
    </citation>
    <scope>NUCLEOTIDE SEQUENCE</scope>
</reference>
<comment type="caution">
    <text evidence="8">The sequence shown here is derived from an EMBL/GenBank/DDBJ whole genome shotgun (WGS) entry which is preliminary data.</text>
</comment>
<evidence type="ECO:0000256" key="3">
    <source>
        <dbReference type="ARBA" id="ARBA00022980"/>
    </source>
</evidence>
<dbReference type="InterPro" id="IPR020056">
    <property type="entry name" value="Rbsml_bL25/Gln-tRNA_synth_N"/>
</dbReference>
<evidence type="ECO:0000256" key="5">
    <source>
        <dbReference type="SAM" id="MobiDB-lite"/>
    </source>
</evidence>
<feature type="region of interest" description="Disordered" evidence="5">
    <location>
        <begin position="155"/>
        <end position="184"/>
    </location>
</feature>
<evidence type="ECO:0000256" key="1">
    <source>
        <dbReference type="ARBA" id="ARBA00022730"/>
    </source>
</evidence>
<evidence type="ECO:0000313" key="8">
    <source>
        <dbReference type="EMBL" id="EQD48948.1"/>
    </source>
</evidence>
<evidence type="ECO:0000313" key="9">
    <source>
        <dbReference type="EMBL" id="EQD52073.1"/>
    </source>
</evidence>
<protein>
    <submittedName>
        <fullName evidence="8">Ribosomal 5S rRNA E-loop binding protein Ctc/L25/TL5</fullName>
    </submittedName>
</protein>
<dbReference type="NCBIfam" id="TIGR00731">
    <property type="entry name" value="bL25_bact_ctc"/>
    <property type="match status" value="1"/>
</dbReference>
<dbReference type="InterPro" id="IPR011035">
    <property type="entry name" value="Ribosomal_bL25/Gln-tRNA_synth"/>
</dbReference>
<keyword evidence="3" id="KW-0689">Ribosomal protein</keyword>
<accession>T0ZWL6</accession>
<keyword evidence="2" id="KW-0694">RNA-binding</keyword>
<dbReference type="InterPro" id="IPR037121">
    <property type="entry name" value="Ribosomal_bL25_C"/>
</dbReference>
<dbReference type="SUPFAM" id="SSF50715">
    <property type="entry name" value="Ribosomal protein L25-like"/>
    <property type="match status" value="1"/>
</dbReference>
<sequence length="184" mass="19906">MPLSLEAHELGRHLADEAFYSSILEIRVGETKLQGVLKDLQRHPVKGVPIHVDLQRVQADQVIRMHVPLHFQGEASVVGVKQGGGVLSKNLIEVEVACLPKDLPEFLVVDVTQLEIGQAIHLSQIPLPEGVSLVQLLHGTEHDLPVVAVHHARVTQATEETAAPETPAETPLVGEEKSGTPDQA</sequence>
<proteinExistence type="predicted"/>
<dbReference type="EMBL" id="AUZY01006972">
    <property type="protein sequence ID" value="EQD52073.1"/>
    <property type="molecule type" value="Genomic_DNA"/>
</dbReference>
<name>T0ZWL6_9ZZZZ</name>
<keyword evidence="4" id="KW-0687">Ribonucleoprotein</keyword>
<evidence type="ECO:0000256" key="4">
    <source>
        <dbReference type="ARBA" id="ARBA00023274"/>
    </source>
</evidence>
<dbReference type="GO" id="GO:0008097">
    <property type="term" value="F:5S rRNA binding"/>
    <property type="evidence" value="ECO:0007669"/>
    <property type="project" value="InterPro"/>
</dbReference>
<dbReference type="EMBL" id="AUZZ01005611">
    <property type="protein sequence ID" value="EQD48948.1"/>
    <property type="molecule type" value="Genomic_DNA"/>
</dbReference>
<evidence type="ECO:0000256" key="2">
    <source>
        <dbReference type="ARBA" id="ARBA00022884"/>
    </source>
</evidence>
<organism evidence="8">
    <name type="scientific">mine drainage metagenome</name>
    <dbReference type="NCBI Taxonomy" id="410659"/>
    <lineage>
        <taxon>unclassified sequences</taxon>
        <taxon>metagenomes</taxon>
        <taxon>ecological metagenomes</taxon>
    </lineage>
</organism>
<dbReference type="InterPro" id="IPR029751">
    <property type="entry name" value="Ribosomal_L25_dom"/>
</dbReference>
<dbReference type="AlphaFoldDB" id="T0ZWL6"/>
<evidence type="ECO:0000259" key="6">
    <source>
        <dbReference type="Pfam" id="PF01386"/>
    </source>
</evidence>
<feature type="domain" description="Large ribosomal subunit protein bL25 L25" evidence="6">
    <location>
        <begin position="2"/>
        <end position="54"/>
    </location>
</feature>
<dbReference type="GO" id="GO:0006412">
    <property type="term" value="P:translation"/>
    <property type="evidence" value="ECO:0007669"/>
    <property type="project" value="InterPro"/>
</dbReference>
<keyword evidence="1" id="KW-0699">rRNA-binding</keyword>
<evidence type="ECO:0000259" key="7">
    <source>
        <dbReference type="Pfam" id="PF14693"/>
    </source>
</evidence>
<dbReference type="InterPro" id="IPR020930">
    <property type="entry name" value="Ribosomal_uL5_bac-type"/>
</dbReference>
<dbReference type="GO" id="GO:0022625">
    <property type="term" value="C:cytosolic large ribosomal subunit"/>
    <property type="evidence" value="ECO:0007669"/>
    <property type="project" value="TreeGrafter"/>
</dbReference>
<gene>
    <name evidence="9" type="ORF">B1B_10734</name>
    <name evidence="8" type="ORF">B2A_07805</name>
</gene>
<dbReference type="PANTHER" id="PTHR33284:SF1">
    <property type="entry name" value="RIBOSOMAL PROTEIN L25_GLN-TRNA SYNTHETASE, ANTI-CODON-BINDING DOMAIN-CONTAINING PROTEIN"/>
    <property type="match status" value="1"/>
</dbReference>
<dbReference type="Pfam" id="PF01386">
    <property type="entry name" value="Ribosomal_L25p"/>
    <property type="match status" value="1"/>
</dbReference>
<dbReference type="InterPro" id="IPR001021">
    <property type="entry name" value="Ribosomal_bL25_long"/>
</dbReference>
<dbReference type="Gene3D" id="2.40.240.10">
    <property type="entry name" value="Ribosomal Protein L25, Chain P"/>
    <property type="match status" value="1"/>
</dbReference>
<dbReference type="CDD" id="cd00495">
    <property type="entry name" value="Ribosomal_L25_TL5_CTC"/>
    <property type="match status" value="1"/>
</dbReference>